<accession>A0A164QMP1</accession>
<gene>
    <name evidence="1" type="ORF">SISNIDRAFT_488971</name>
</gene>
<proteinExistence type="predicted"/>
<evidence type="ECO:0000313" key="2">
    <source>
        <dbReference type="Proteomes" id="UP000076722"/>
    </source>
</evidence>
<keyword evidence="2" id="KW-1185">Reference proteome</keyword>
<organism evidence="1 2">
    <name type="scientific">Sistotremastrum niveocremeum HHB9708</name>
    <dbReference type="NCBI Taxonomy" id="1314777"/>
    <lineage>
        <taxon>Eukaryota</taxon>
        <taxon>Fungi</taxon>
        <taxon>Dikarya</taxon>
        <taxon>Basidiomycota</taxon>
        <taxon>Agaricomycotina</taxon>
        <taxon>Agaricomycetes</taxon>
        <taxon>Sistotremastrales</taxon>
        <taxon>Sistotremastraceae</taxon>
        <taxon>Sertulicium</taxon>
        <taxon>Sertulicium niveocremeum</taxon>
    </lineage>
</organism>
<dbReference type="Proteomes" id="UP000076722">
    <property type="component" value="Unassembled WGS sequence"/>
</dbReference>
<dbReference type="EMBL" id="KV419425">
    <property type="protein sequence ID" value="KZS89802.1"/>
    <property type="molecule type" value="Genomic_DNA"/>
</dbReference>
<dbReference type="OrthoDB" id="37659at2759"/>
<name>A0A164QMP1_9AGAM</name>
<reference evidence="1 2" key="1">
    <citation type="journal article" date="2016" name="Mol. Biol. Evol.">
        <title>Comparative Genomics of Early-Diverging Mushroom-Forming Fungi Provides Insights into the Origins of Lignocellulose Decay Capabilities.</title>
        <authorList>
            <person name="Nagy L.G."/>
            <person name="Riley R."/>
            <person name="Tritt A."/>
            <person name="Adam C."/>
            <person name="Daum C."/>
            <person name="Floudas D."/>
            <person name="Sun H."/>
            <person name="Yadav J.S."/>
            <person name="Pangilinan J."/>
            <person name="Larsson K.H."/>
            <person name="Matsuura K."/>
            <person name="Barry K."/>
            <person name="Labutti K."/>
            <person name="Kuo R."/>
            <person name="Ohm R.A."/>
            <person name="Bhattacharya S.S."/>
            <person name="Shirouzu T."/>
            <person name="Yoshinaga Y."/>
            <person name="Martin F.M."/>
            <person name="Grigoriev I.V."/>
            <person name="Hibbett D.S."/>
        </authorList>
    </citation>
    <scope>NUCLEOTIDE SEQUENCE [LARGE SCALE GENOMIC DNA]</scope>
    <source>
        <strain evidence="1 2">HHB9708</strain>
    </source>
</reference>
<sequence>MPPRQVLYPSINTHRDPALGQRYGMRAPIDLEFAGPDPNEPRTVSLCVTRRQMPETVQERHWKLAWATVPLSTDSTCLGFRVIEVKQMPGYEFYTNWGPYTTIFDRESYERGINIHLRDMTLQEREKLEDIAWDTPPPTEHSGMSDQHWVASVLQKAVNPEHIIAVILSPIGDALEELPRSLFLTAQPPRHSMAGHLASLGYGNDCGVRKPRL</sequence>
<evidence type="ECO:0000313" key="1">
    <source>
        <dbReference type="EMBL" id="KZS89802.1"/>
    </source>
</evidence>
<protein>
    <submittedName>
        <fullName evidence="1">Uncharacterized protein</fullName>
    </submittedName>
</protein>
<dbReference type="AlphaFoldDB" id="A0A164QMP1"/>